<organism evidence="1">
    <name type="scientific">White spot syndrome virus</name>
    <dbReference type="NCBI Taxonomy" id="342409"/>
    <lineage>
        <taxon>Viruses</taxon>
        <taxon>Viruses incertae sedis</taxon>
        <taxon>Naldaviricetes</taxon>
        <taxon>Nimaviridae</taxon>
        <taxon>Whispovirus</taxon>
    </lineage>
</organism>
<protein>
    <submittedName>
        <fullName evidence="1">WSSV180</fullName>
    </submittedName>
</protein>
<sequence length="119" mass="13498">MTRRKCFEKNYSDLFGGREDVAEMMFIDLETVIQKLGTLYDVRLSLPEGGYAAISVQPPLGLPPVKYLQHFKHDPLYCKMAFTKYYQEQNSSSETDLDIILPSILEGTADGEIENNLSV</sequence>
<accession>A0A2I6SBR5</accession>
<dbReference type="EMBL" id="MG702567">
    <property type="protein sequence ID" value="AUO15013.1"/>
    <property type="molecule type" value="Genomic_DNA"/>
</dbReference>
<dbReference type="Proteomes" id="UP000267352">
    <property type="component" value="Segment"/>
</dbReference>
<reference evidence="1" key="2">
    <citation type="journal article" date="2018" name="Genome Announc.">
        <title>First Report of a Complete Genome Sequence of White spot syndrome virus from India.</title>
        <authorList>
            <person name="Vinaya Kumar K."/>
            <person name="Shekhar M.S."/>
            <person name="Otta S.K."/>
            <person name="Karthic K."/>
            <person name="Ashok Kumar J."/>
            <person name="Gopikrishna G."/>
            <person name="Vijayan K.K."/>
        </authorList>
    </citation>
    <scope>NUCLEOTIDE SEQUENCE</scope>
    <source>
        <strain evidence="1">IN_AP4RU</strain>
    </source>
</reference>
<name>A0A2I6SBR5_9VIRU</name>
<evidence type="ECO:0000313" key="1">
    <source>
        <dbReference type="EMBL" id="AUO15013.1"/>
    </source>
</evidence>
<proteinExistence type="predicted"/>
<reference evidence="1" key="1">
    <citation type="submission" date="2017-12" db="EMBL/GenBank/DDBJ databases">
        <authorList>
            <person name="Katneni V.K."/>
            <person name="Shekhar M.S."/>
            <person name="Otta S.K."/>
            <person name="Karthic K."/>
            <person name="Jangam A.K."/>
            <person name="Gopikrishna G."/>
            <person name="Vijayan K.K."/>
        </authorList>
    </citation>
    <scope>NUCLEOTIDE SEQUENCE [LARGE SCALE GENOMIC DNA]</scope>
    <source>
        <strain evidence="1">IN_AP4RU</strain>
    </source>
</reference>